<keyword evidence="3" id="KW-0479">Metal-binding</keyword>
<feature type="compositionally biased region" description="Basic and acidic residues" evidence="7">
    <location>
        <begin position="39"/>
        <end position="48"/>
    </location>
</feature>
<evidence type="ECO:0000256" key="1">
    <source>
        <dbReference type="ARBA" id="ARBA00010718"/>
    </source>
</evidence>
<keyword evidence="5" id="KW-0456">Lyase</keyword>
<gene>
    <name evidence="10" type="ORF">AYR66_27295</name>
</gene>
<dbReference type="SMART" id="SM01057">
    <property type="entry name" value="Carb_anhydrase"/>
    <property type="match status" value="1"/>
</dbReference>
<evidence type="ECO:0000259" key="9">
    <source>
        <dbReference type="PROSITE" id="PS51144"/>
    </source>
</evidence>
<dbReference type="GO" id="GO:0004089">
    <property type="term" value="F:carbonate dehydratase activity"/>
    <property type="evidence" value="ECO:0007669"/>
    <property type="project" value="UniProtKB-EC"/>
</dbReference>
<feature type="region of interest" description="Disordered" evidence="7">
    <location>
        <begin position="20"/>
        <end position="48"/>
    </location>
</feature>
<dbReference type="InterPro" id="IPR041891">
    <property type="entry name" value="Alpha_CA_prokaryot-like"/>
</dbReference>
<keyword evidence="8" id="KW-0732">Signal</keyword>
<comment type="similarity">
    <text evidence="1">Belongs to the alpha-carbonic anhydrase family.</text>
</comment>
<protein>
    <recommendedName>
        <fullName evidence="2">carbonic anhydrase</fullName>
        <ecNumber evidence="2">4.2.1.1</ecNumber>
    </recommendedName>
</protein>
<dbReference type="EMBL" id="LSTO01000001">
    <property type="protein sequence ID" value="OWW22655.1"/>
    <property type="molecule type" value="Genomic_DNA"/>
</dbReference>
<dbReference type="OrthoDB" id="5327615at2"/>
<evidence type="ECO:0000256" key="8">
    <source>
        <dbReference type="SAM" id="SignalP"/>
    </source>
</evidence>
<organism evidence="10 11">
    <name type="scientific">Noviherbaspirillum denitrificans</name>
    <dbReference type="NCBI Taxonomy" id="1968433"/>
    <lineage>
        <taxon>Bacteria</taxon>
        <taxon>Pseudomonadati</taxon>
        <taxon>Pseudomonadota</taxon>
        <taxon>Betaproteobacteria</taxon>
        <taxon>Burkholderiales</taxon>
        <taxon>Oxalobacteraceae</taxon>
        <taxon>Noviherbaspirillum</taxon>
    </lineage>
</organism>
<accession>A0A254TJH6</accession>
<dbReference type="GO" id="GO:0008270">
    <property type="term" value="F:zinc ion binding"/>
    <property type="evidence" value="ECO:0007669"/>
    <property type="project" value="InterPro"/>
</dbReference>
<dbReference type="CDD" id="cd03124">
    <property type="entry name" value="alpha_CA_prokaryotic_like"/>
    <property type="match status" value="1"/>
</dbReference>
<reference evidence="10 11" key="1">
    <citation type="submission" date="2016-02" db="EMBL/GenBank/DDBJ databases">
        <authorList>
            <person name="Wen L."/>
            <person name="He K."/>
            <person name="Yang H."/>
        </authorList>
    </citation>
    <scope>NUCLEOTIDE SEQUENCE [LARGE SCALE GENOMIC DNA]</scope>
    <source>
        <strain evidence="10 11">TSA40</strain>
    </source>
</reference>
<evidence type="ECO:0000256" key="2">
    <source>
        <dbReference type="ARBA" id="ARBA00012925"/>
    </source>
</evidence>
<evidence type="ECO:0000256" key="5">
    <source>
        <dbReference type="ARBA" id="ARBA00023239"/>
    </source>
</evidence>
<feature type="region of interest" description="Disordered" evidence="7">
    <location>
        <begin position="75"/>
        <end position="99"/>
    </location>
</feature>
<evidence type="ECO:0000256" key="4">
    <source>
        <dbReference type="ARBA" id="ARBA00022833"/>
    </source>
</evidence>
<dbReference type="InterPro" id="IPR023561">
    <property type="entry name" value="Carbonic_anhydrase_a-class"/>
</dbReference>
<evidence type="ECO:0000256" key="7">
    <source>
        <dbReference type="SAM" id="MobiDB-lite"/>
    </source>
</evidence>
<keyword evidence="4" id="KW-0862">Zinc</keyword>
<sequence length="311" mass="34845">MRLPITLLACAAILAPPTFAKEPEKLPGSRVLPTPVKAEPPKEPRRELTEAEVAAMVKQRLEAMRRARAARAAAEAKAAENQPKAKRSDTWSYEGDNGPQKWGKINPAWAKCDSGHRQAPIDIRDGIKVDLEPVQFEYGASGFNIINNGHTVQVNVAPGNRFTLTGRTYELQQFHFHRPAEEKVDGRGFDMVAHLVHKDEEGRLAVIAVLIESGEQHPGIQTVWNNLPLEKYEPLVPVIQFDPSMMLPERREYYTFMGSLTTPPCDEGVLWIVMKEPIKASKQQLDIFARLYPMNARPVQALSGRLIKESN</sequence>
<dbReference type="PANTHER" id="PTHR18952:SF265">
    <property type="entry name" value="CARBONIC ANHYDRASE"/>
    <property type="match status" value="1"/>
</dbReference>
<dbReference type="SUPFAM" id="SSF51069">
    <property type="entry name" value="Carbonic anhydrase"/>
    <property type="match status" value="1"/>
</dbReference>
<proteinExistence type="inferred from homology"/>
<evidence type="ECO:0000256" key="6">
    <source>
        <dbReference type="ARBA" id="ARBA00048348"/>
    </source>
</evidence>
<comment type="catalytic activity">
    <reaction evidence="6">
        <text>hydrogencarbonate + H(+) = CO2 + H2O</text>
        <dbReference type="Rhea" id="RHEA:10748"/>
        <dbReference type="ChEBI" id="CHEBI:15377"/>
        <dbReference type="ChEBI" id="CHEBI:15378"/>
        <dbReference type="ChEBI" id="CHEBI:16526"/>
        <dbReference type="ChEBI" id="CHEBI:17544"/>
        <dbReference type="EC" id="4.2.1.1"/>
    </reaction>
</comment>
<name>A0A254TJH6_9BURK</name>
<dbReference type="Proteomes" id="UP000197535">
    <property type="component" value="Unassembled WGS sequence"/>
</dbReference>
<evidence type="ECO:0000313" key="11">
    <source>
        <dbReference type="Proteomes" id="UP000197535"/>
    </source>
</evidence>
<dbReference type="AlphaFoldDB" id="A0A254TJH6"/>
<dbReference type="InterPro" id="IPR001148">
    <property type="entry name" value="CA_dom"/>
</dbReference>
<evidence type="ECO:0000313" key="10">
    <source>
        <dbReference type="EMBL" id="OWW22655.1"/>
    </source>
</evidence>
<feature type="domain" description="Alpha-carbonic anhydrase" evidence="9">
    <location>
        <begin position="89"/>
        <end position="311"/>
    </location>
</feature>
<dbReference type="Pfam" id="PF00194">
    <property type="entry name" value="Carb_anhydrase"/>
    <property type="match status" value="1"/>
</dbReference>
<feature type="chain" id="PRO_5012897314" description="carbonic anhydrase" evidence="8">
    <location>
        <begin position="21"/>
        <end position="311"/>
    </location>
</feature>
<dbReference type="PROSITE" id="PS51144">
    <property type="entry name" value="ALPHA_CA_2"/>
    <property type="match status" value="1"/>
</dbReference>
<comment type="caution">
    <text evidence="10">The sequence shown here is derived from an EMBL/GenBank/DDBJ whole genome shotgun (WGS) entry which is preliminary data.</text>
</comment>
<keyword evidence="11" id="KW-1185">Reference proteome</keyword>
<feature type="signal peptide" evidence="8">
    <location>
        <begin position="1"/>
        <end position="20"/>
    </location>
</feature>
<evidence type="ECO:0000256" key="3">
    <source>
        <dbReference type="ARBA" id="ARBA00022723"/>
    </source>
</evidence>
<dbReference type="EC" id="4.2.1.1" evidence="2"/>
<dbReference type="PANTHER" id="PTHR18952">
    <property type="entry name" value="CARBONIC ANHYDRASE"/>
    <property type="match status" value="1"/>
</dbReference>
<dbReference type="InterPro" id="IPR036398">
    <property type="entry name" value="CA_dom_sf"/>
</dbReference>
<dbReference type="Gene3D" id="3.10.200.10">
    <property type="entry name" value="Alpha carbonic anhydrase"/>
    <property type="match status" value="1"/>
</dbReference>
<dbReference type="RefSeq" id="WP_088709470.1">
    <property type="nucleotide sequence ID" value="NZ_LSTO01000001.1"/>
</dbReference>